<feature type="region of interest" description="Disordered" evidence="1">
    <location>
        <begin position="188"/>
        <end position="227"/>
    </location>
</feature>
<feature type="compositionally biased region" description="Polar residues" evidence="1">
    <location>
        <begin position="188"/>
        <end position="203"/>
    </location>
</feature>
<dbReference type="AlphaFoldDB" id="A0A8K0H5Q3"/>
<protein>
    <recommendedName>
        <fullName evidence="4">Reverse transcriptase zinc-binding domain-containing protein</fullName>
    </recommendedName>
</protein>
<keyword evidence="3" id="KW-1185">Reference proteome</keyword>
<comment type="caution">
    <text evidence="2">The sequence shown here is derived from an EMBL/GenBank/DDBJ whole genome shotgun (WGS) entry which is preliminary data.</text>
</comment>
<evidence type="ECO:0000313" key="2">
    <source>
        <dbReference type="EMBL" id="KAF3445933.1"/>
    </source>
</evidence>
<dbReference type="OrthoDB" id="1434524at2759"/>
<feature type="compositionally biased region" description="Basic and acidic residues" evidence="1">
    <location>
        <begin position="268"/>
        <end position="291"/>
    </location>
</feature>
<organism evidence="2 3">
    <name type="scientific">Rhamnella rubrinervis</name>
    <dbReference type="NCBI Taxonomy" id="2594499"/>
    <lineage>
        <taxon>Eukaryota</taxon>
        <taxon>Viridiplantae</taxon>
        <taxon>Streptophyta</taxon>
        <taxon>Embryophyta</taxon>
        <taxon>Tracheophyta</taxon>
        <taxon>Spermatophyta</taxon>
        <taxon>Magnoliopsida</taxon>
        <taxon>eudicotyledons</taxon>
        <taxon>Gunneridae</taxon>
        <taxon>Pentapetalae</taxon>
        <taxon>rosids</taxon>
        <taxon>fabids</taxon>
        <taxon>Rosales</taxon>
        <taxon>Rhamnaceae</taxon>
        <taxon>rhamnoid group</taxon>
        <taxon>Rhamneae</taxon>
        <taxon>Rhamnella</taxon>
    </lineage>
</organism>
<feature type="region of interest" description="Disordered" evidence="1">
    <location>
        <begin position="258"/>
        <end position="291"/>
    </location>
</feature>
<evidence type="ECO:0008006" key="4">
    <source>
        <dbReference type="Google" id="ProtNLM"/>
    </source>
</evidence>
<accession>A0A8K0H5Q3</accession>
<dbReference type="Proteomes" id="UP000796880">
    <property type="component" value="Unassembled WGS sequence"/>
</dbReference>
<name>A0A8K0H5Q3_9ROSA</name>
<gene>
    <name evidence="2" type="ORF">FNV43_RR11110</name>
</gene>
<evidence type="ECO:0000256" key="1">
    <source>
        <dbReference type="SAM" id="MobiDB-lite"/>
    </source>
</evidence>
<evidence type="ECO:0000313" key="3">
    <source>
        <dbReference type="Proteomes" id="UP000796880"/>
    </source>
</evidence>
<proteinExistence type="predicted"/>
<dbReference type="EMBL" id="VOIH02000005">
    <property type="protein sequence ID" value="KAF3445933.1"/>
    <property type="molecule type" value="Genomic_DNA"/>
</dbReference>
<reference evidence="2" key="1">
    <citation type="submission" date="2020-03" db="EMBL/GenBank/DDBJ databases">
        <title>A high-quality chromosome-level genome assembly of a woody plant with both climbing and erect habits, Rhamnella rubrinervis.</title>
        <authorList>
            <person name="Lu Z."/>
            <person name="Yang Y."/>
            <person name="Zhu X."/>
            <person name="Sun Y."/>
        </authorList>
    </citation>
    <scope>NUCLEOTIDE SEQUENCE</scope>
    <source>
        <strain evidence="2">BYM</strain>
        <tissue evidence="2">Leaf</tissue>
    </source>
</reference>
<sequence length="1139" mass="127641">MERKMAKSLTHPLTYTLNTSLGWLDKFGGNHPILGAFGMGGASLYPTYFLHLGEDSSVLTDQCRRLPGCSVSLLNMWSLTLGWLHNLESSKVEEMLDSQKSQFEEDLYLERAPLRELGPRTGEVGPRPKKSSNWRGRFLSLEELDLGRYSTEGELGIRRKIFDPRKAPPKEVGRVKICQVYLGGRSSTKGELNLGGRSSTQGATRPRRNVLNPRKAQPGEDLNPERARFGEVGPQLRESLTWGGKTSTQEELDLGRYALDPGRTRPGKILDPRKARPGKEGPRPRERSTWGDRTLTQEKLDLGGRFSTQGEFDLGRMNLDPGRYRESLTCGGRYSIYGELDLGRMNLDPGRYRSSTQKDFDLGKMVLNYGRARPGEEFSQPRDSLTCGGSSRIFYGLSLSVTTLVVWRGDPSQSMLGSTLATHYRSEAGQPALSSSSPKGNLGLIGRQVACSKPKVDLILDTPSRAGCVNTHHPFQVPSSKEIFCNDCAQMWVAIPDRRIWLFTWRSILSWLSCLPRKSWNILSKAGMLAISKSGEKGDIMIFSLKRQCTSLGLIVVFLAPRASPKSTSSSYGLRCEAKTFGCVLRCAWYLRQVVGKLPRQRKNLQNSKQRQGGADIGTDARLLMPKLVNNPYYCVNGEKSGKAKLSTSLVGTFPSWVPLVRAFNALSKMGDSCLVTMGSKFLKLGPIVMDIGIPLFKGMKLTQHLVTIIYCKVGSKVENDKDCVKGYQFVGYGMKYVMRKQTWVLVYEEGNFLMSSKCRLGSFVGGLKFDKCRLGSLERLNLARIRSRQAKSNELTELKRLSILIDDLVDFDGVWNLPTSFRAAFPHLTTFIEEVAIAMDWSNERVCIHSVSETISCRDIYCHLSMVASHPVLVRYLWKTFIPPVRSVFAWRLFLGRTPMDNVLIRKGFSWPLNAEFMDCLGVTFRINLDALGSIVSMFEKAMKASLSTQVFNLWTTAIELRSLGATPRAPQIIQVVWSPSPMGWLKVNTTVLLMAVQARVDAVDISSRVWVSLKAVLLYLWTRVMPLRVSPWVPLLPLRVGSLMVGVRFYLHRQLTHSSRVRRPVGLQSKMGEQSPLYFQHSFSGSLHFQGGKHSCGCSVENCCFFTWSAVVVGLPDSCISMHYMNANGFANYRFRK</sequence>